<evidence type="ECO:0000256" key="10">
    <source>
        <dbReference type="ARBA" id="ARBA00047811"/>
    </source>
</evidence>
<dbReference type="InterPro" id="IPR050108">
    <property type="entry name" value="CDK"/>
</dbReference>
<comment type="catalytic activity">
    <reaction evidence="10">
        <text>L-threonyl-[protein] + ATP = O-phospho-L-threonyl-[protein] + ADP + H(+)</text>
        <dbReference type="Rhea" id="RHEA:46608"/>
        <dbReference type="Rhea" id="RHEA-COMP:11060"/>
        <dbReference type="Rhea" id="RHEA-COMP:11605"/>
        <dbReference type="ChEBI" id="CHEBI:15378"/>
        <dbReference type="ChEBI" id="CHEBI:30013"/>
        <dbReference type="ChEBI" id="CHEBI:30616"/>
        <dbReference type="ChEBI" id="CHEBI:61977"/>
        <dbReference type="ChEBI" id="CHEBI:456216"/>
        <dbReference type="EC" id="2.7.11.22"/>
    </reaction>
</comment>
<dbReference type="Gene3D" id="1.10.510.10">
    <property type="entry name" value="Transferase(Phosphotransferase) domain 1"/>
    <property type="match status" value="1"/>
</dbReference>
<evidence type="ECO:0000256" key="13">
    <source>
        <dbReference type="RuleBase" id="RU000304"/>
    </source>
</evidence>
<accession>A0AA89BTJ3</accession>
<keyword evidence="8" id="KW-0418">Kinase</keyword>
<dbReference type="PROSITE" id="PS00107">
    <property type="entry name" value="PROTEIN_KINASE_ATP"/>
    <property type="match status" value="1"/>
</dbReference>
<evidence type="ECO:0000256" key="2">
    <source>
        <dbReference type="ARBA" id="ARBA00006485"/>
    </source>
</evidence>
<dbReference type="GO" id="GO:0005524">
    <property type="term" value="F:ATP binding"/>
    <property type="evidence" value="ECO:0007669"/>
    <property type="project" value="UniProtKB-UniRule"/>
</dbReference>
<dbReference type="Pfam" id="PF00069">
    <property type="entry name" value="Pkinase"/>
    <property type="match status" value="1"/>
</dbReference>
<evidence type="ECO:0000256" key="8">
    <source>
        <dbReference type="ARBA" id="ARBA00022777"/>
    </source>
</evidence>
<dbReference type="PANTHER" id="PTHR24056">
    <property type="entry name" value="CELL DIVISION PROTEIN KINASE"/>
    <property type="match status" value="1"/>
</dbReference>
<dbReference type="GO" id="GO:0004693">
    <property type="term" value="F:cyclin-dependent protein serine/threonine kinase activity"/>
    <property type="evidence" value="ECO:0007669"/>
    <property type="project" value="UniProtKB-EC"/>
</dbReference>
<dbReference type="SMART" id="SM00220">
    <property type="entry name" value="S_TKc"/>
    <property type="match status" value="1"/>
</dbReference>
<keyword evidence="7 12" id="KW-0547">Nucleotide-binding</keyword>
<sequence>MEKYEKISKIGEGSYGVVFKCRNRESGTLVAIKKFVESEEDPLIKKIAMREIRMLKQLKHPNLVNLIEVFRRKKRLHLVFEYVDHTVLNELDRNPRGVPEPLVKKIIFQTLHAVNFCHQHNCIHRDVKPENILITRSGQVKLCDFGFARVLTGPGDEYTDYVATRWYRAPELLVGDTCYGPPVDIWAIGCVFAELLTGQALWPGRSDVDQLYLIKRTLGDLLPRHQEIFSNNQFFKGLTIPETDRLEPLEEKFPNISAAAMNFMMSCLKMEPAERLSCSQLIVHPYMDQNKDFYEQRKEKHERKKASSRISNHYFNQLPQLTGNAYNVSTSPLPPKFHNKKHKFDHLPNI</sequence>
<keyword evidence="4" id="KW-0963">Cytoplasm</keyword>
<evidence type="ECO:0000256" key="9">
    <source>
        <dbReference type="ARBA" id="ARBA00022840"/>
    </source>
</evidence>
<dbReference type="InterPro" id="IPR017441">
    <property type="entry name" value="Protein_kinase_ATP_BS"/>
</dbReference>
<evidence type="ECO:0000313" key="16">
    <source>
        <dbReference type="Proteomes" id="UP001186944"/>
    </source>
</evidence>
<evidence type="ECO:0000256" key="5">
    <source>
        <dbReference type="ARBA" id="ARBA00022527"/>
    </source>
</evidence>
<organism evidence="15 16">
    <name type="scientific">Pinctada imbricata</name>
    <name type="common">Atlantic pearl-oyster</name>
    <name type="synonym">Pinctada martensii</name>
    <dbReference type="NCBI Taxonomy" id="66713"/>
    <lineage>
        <taxon>Eukaryota</taxon>
        <taxon>Metazoa</taxon>
        <taxon>Spiralia</taxon>
        <taxon>Lophotrochozoa</taxon>
        <taxon>Mollusca</taxon>
        <taxon>Bivalvia</taxon>
        <taxon>Autobranchia</taxon>
        <taxon>Pteriomorphia</taxon>
        <taxon>Pterioida</taxon>
        <taxon>Pterioidea</taxon>
        <taxon>Pteriidae</taxon>
        <taxon>Pinctada</taxon>
    </lineage>
</organism>
<dbReference type="PROSITE" id="PS50011">
    <property type="entry name" value="PROTEIN_KINASE_DOM"/>
    <property type="match status" value="1"/>
</dbReference>
<dbReference type="InterPro" id="IPR008271">
    <property type="entry name" value="Ser/Thr_kinase_AS"/>
</dbReference>
<comment type="similarity">
    <text evidence="2">Belongs to the protein kinase superfamily. CMGC Ser/Thr protein kinase family. CDC2/CDKX subfamily.</text>
</comment>
<dbReference type="PROSITE" id="PS00108">
    <property type="entry name" value="PROTEIN_KINASE_ST"/>
    <property type="match status" value="1"/>
</dbReference>
<dbReference type="EC" id="2.7.11.22" evidence="3"/>
<feature type="binding site" evidence="12">
    <location>
        <position position="34"/>
    </location>
    <ligand>
        <name>ATP</name>
        <dbReference type="ChEBI" id="CHEBI:30616"/>
    </ligand>
</feature>
<dbReference type="GO" id="GO:0005737">
    <property type="term" value="C:cytoplasm"/>
    <property type="evidence" value="ECO:0007669"/>
    <property type="project" value="UniProtKB-SubCell"/>
</dbReference>
<evidence type="ECO:0000256" key="7">
    <source>
        <dbReference type="ARBA" id="ARBA00022741"/>
    </source>
</evidence>
<evidence type="ECO:0000256" key="6">
    <source>
        <dbReference type="ARBA" id="ARBA00022679"/>
    </source>
</evidence>
<dbReference type="AlphaFoldDB" id="A0AA89BTJ3"/>
<comment type="catalytic activity">
    <reaction evidence="11">
        <text>L-seryl-[protein] + ATP = O-phospho-L-seryl-[protein] + ADP + H(+)</text>
        <dbReference type="Rhea" id="RHEA:17989"/>
        <dbReference type="Rhea" id="RHEA-COMP:9863"/>
        <dbReference type="Rhea" id="RHEA-COMP:11604"/>
        <dbReference type="ChEBI" id="CHEBI:15378"/>
        <dbReference type="ChEBI" id="CHEBI:29999"/>
        <dbReference type="ChEBI" id="CHEBI:30616"/>
        <dbReference type="ChEBI" id="CHEBI:83421"/>
        <dbReference type="ChEBI" id="CHEBI:456216"/>
        <dbReference type="EC" id="2.7.11.22"/>
    </reaction>
</comment>
<evidence type="ECO:0000256" key="1">
    <source>
        <dbReference type="ARBA" id="ARBA00004496"/>
    </source>
</evidence>
<evidence type="ECO:0000313" key="15">
    <source>
        <dbReference type="EMBL" id="KAK3093955.1"/>
    </source>
</evidence>
<dbReference type="PANTHER" id="PTHR24056:SF222">
    <property type="entry name" value="CYCLIN-DEPENDENT KINASE-LIKE 1"/>
    <property type="match status" value="1"/>
</dbReference>
<evidence type="ECO:0000256" key="4">
    <source>
        <dbReference type="ARBA" id="ARBA00022490"/>
    </source>
</evidence>
<reference evidence="15" key="1">
    <citation type="submission" date="2019-08" db="EMBL/GenBank/DDBJ databases">
        <title>The improved chromosome-level genome for the pearl oyster Pinctada fucata martensii using PacBio sequencing and Hi-C.</title>
        <authorList>
            <person name="Zheng Z."/>
        </authorList>
    </citation>
    <scope>NUCLEOTIDE SEQUENCE</scope>
    <source>
        <strain evidence="15">ZZ-2019</strain>
        <tissue evidence="15">Adductor muscle</tissue>
    </source>
</reference>
<dbReference type="GO" id="GO:0005634">
    <property type="term" value="C:nucleus"/>
    <property type="evidence" value="ECO:0007669"/>
    <property type="project" value="TreeGrafter"/>
</dbReference>
<evidence type="ECO:0000259" key="14">
    <source>
        <dbReference type="PROSITE" id="PS50011"/>
    </source>
</evidence>
<dbReference type="InterPro" id="IPR000719">
    <property type="entry name" value="Prot_kinase_dom"/>
</dbReference>
<dbReference type="FunFam" id="3.30.200.20:FF:000049">
    <property type="entry name" value="cyclin-dependent kinase-like 1 isoform X1"/>
    <property type="match status" value="1"/>
</dbReference>
<dbReference type="SUPFAM" id="SSF56112">
    <property type="entry name" value="Protein kinase-like (PK-like)"/>
    <property type="match status" value="1"/>
</dbReference>
<dbReference type="Proteomes" id="UP001186944">
    <property type="component" value="Unassembled WGS sequence"/>
</dbReference>
<keyword evidence="6" id="KW-0808">Transferase</keyword>
<evidence type="ECO:0000256" key="11">
    <source>
        <dbReference type="ARBA" id="ARBA00048367"/>
    </source>
</evidence>
<name>A0AA89BTJ3_PINIB</name>
<keyword evidence="9 12" id="KW-0067">ATP-binding</keyword>
<keyword evidence="5 13" id="KW-0723">Serine/threonine-protein kinase</keyword>
<dbReference type="InterPro" id="IPR011009">
    <property type="entry name" value="Kinase-like_dom_sf"/>
</dbReference>
<comment type="caution">
    <text evidence="15">The sequence shown here is derived from an EMBL/GenBank/DDBJ whole genome shotgun (WGS) entry which is preliminary data.</text>
</comment>
<dbReference type="CDD" id="cd07847">
    <property type="entry name" value="STKc_CDKL1_4"/>
    <property type="match status" value="1"/>
</dbReference>
<feature type="domain" description="Protein kinase" evidence="14">
    <location>
        <begin position="4"/>
        <end position="287"/>
    </location>
</feature>
<dbReference type="EMBL" id="VSWD01000009">
    <property type="protein sequence ID" value="KAK3093955.1"/>
    <property type="molecule type" value="Genomic_DNA"/>
</dbReference>
<dbReference type="FunFam" id="1.10.510.10:FF:000191">
    <property type="entry name" value="cyclin-dependent kinase-like 1 isoform X1"/>
    <property type="match status" value="1"/>
</dbReference>
<protein>
    <recommendedName>
        <fullName evidence="3">cyclin-dependent kinase</fullName>
        <ecNumber evidence="3">2.7.11.22</ecNumber>
    </recommendedName>
</protein>
<evidence type="ECO:0000256" key="3">
    <source>
        <dbReference type="ARBA" id="ARBA00012425"/>
    </source>
</evidence>
<dbReference type="Gene3D" id="3.30.200.20">
    <property type="entry name" value="Phosphorylase Kinase, domain 1"/>
    <property type="match status" value="1"/>
</dbReference>
<evidence type="ECO:0000256" key="12">
    <source>
        <dbReference type="PROSITE-ProRule" id="PRU10141"/>
    </source>
</evidence>
<comment type="subcellular location">
    <subcellularLocation>
        <location evidence="1">Cytoplasm</location>
    </subcellularLocation>
</comment>
<proteinExistence type="inferred from homology"/>
<gene>
    <name evidence="15" type="ORF">FSP39_022232</name>
</gene>
<keyword evidence="16" id="KW-1185">Reference proteome</keyword>